<evidence type="ECO:0000256" key="1">
    <source>
        <dbReference type="SAM" id="MobiDB-lite"/>
    </source>
</evidence>
<sequence>MQPPPRTAPSGAVGPPPPSSGTNAFRRNRPHKHGGAAAMTSAIPPTQPMTDPFAFGPAQSSNPPSTEPGYFYSQEPMPYIAQLPNPAPHLHFNHHILLPLPQHPQFKHQLNFSPSPRLFIPTGYPITVAAHLQFKTTFSLPVICHLSLSILMPHPCPLSTLTPTFFPIPKSRSASSHKYDGANGQQNSHYPAQSYFSQSAAPLEPWFNQNPPQHASPVPTLKPPVIPEPFRCSFEGTM</sequence>
<keyword evidence="3" id="KW-1185">Reference proteome</keyword>
<dbReference type="Proteomes" id="UP000324632">
    <property type="component" value="Chromosome 6"/>
</dbReference>
<feature type="region of interest" description="Disordered" evidence="1">
    <location>
        <begin position="1"/>
        <end position="69"/>
    </location>
</feature>
<gene>
    <name evidence="2" type="ORF">E1301_Tti022236</name>
</gene>
<comment type="caution">
    <text evidence="2">The sequence shown here is derived from an EMBL/GenBank/DDBJ whole genome shotgun (WGS) entry which is preliminary data.</text>
</comment>
<reference evidence="2 3" key="1">
    <citation type="journal article" date="2019" name="Mol. Ecol. Resour.">
        <title>Chromosome-level genome assembly of Triplophysa tibetana, a fish adapted to the harsh high-altitude environment of the Tibetan Plateau.</title>
        <authorList>
            <person name="Yang X."/>
            <person name="Liu H."/>
            <person name="Ma Z."/>
            <person name="Zou Y."/>
            <person name="Zou M."/>
            <person name="Mao Y."/>
            <person name="Li X."/>
            <person name="Wang H."/>
            <person name="Chen T."/>
            <person name="Wang W."/>
            <person name="Yang R."/>
        </authorList>
    </citation>
    <scope>NUCLEOTIDE SEQUENCE [LARGE SCALE GENOMIC DNA]</scope>
    <source>
        <strain evidence="2">TTIB1903HZAU</strain>
        <tissue evidence="2">Muscle</tissue>
    </source>
</reference>
<dbReference type="AlphaFoldDB" id="A0A5A9PEW8"/>
<evidence type="ECO:0000313" key="2">
    <source>
        <dbReference type="EMBL" id="KAA0720590.1"/>
    </source>
</evidence>
<accession>A0A5A9PEW8</accession>
<dbReference type="EMBL" id="SOYY01000006">
    <property type="protein sequence ID" value="KAA0720590.1"/>
    <property type="molecule type" value="Genomic_DNA"/>
</dbReference>
<protein>
    <submittedName>
        <fullName evidence="2">Uncharacterized protein</fullName>
    </submittedName>
</protein>
<organism evidence="2 3">
    <name type="scientific">Triplophysa tibetana</name>
    <dbReference type="NCBI Taxonomy" id="1572043"/>
    <lineage>
        <taxon>Eukaryota</taxon>
        <taxon>Metazoa</taxon>
        <taxon>Chordata</taxon>
        <taxon>Craniata</taxon>
        <taxon>Vertebrata</taxon>
        <taxon>Euteleostomi</taxon>
        <taxon>Actinopterygii</taxon>
        <taxon>Neopterygii</taxon>
        <taxon>Teleostei</taxon>
        <taxon>Ostariophysi</taxon>
        <taxon>Cypriniformes</taxon>
        <taxon>Nemacheilidae</taxon>
        <taxon>Triplophysa</taxon>
    </lineage>
</organism>
<proteinExistence type="predicted"/>
<evidence type="ECO:0000313" key="3">
    <source>
        <dbReference type="Proteomes" id="UP000324632"/>
    </source>
</evidence>
<name>A0A5A9PEW8_9TELE</name>